<feature type="transmembrane region" description="Helical" evidence="1">
    <location>
        <begin position="138"/>
        <end position="158"/>
    </location>
</feature>
<dbReference type="NCBIfam" id="TIGR00254">
    <property type="entry name" value="GGDEF"/>
    <property type="match status" value="1"/>
</dbReference>
<dbReference type="SMART" id="SM00267">
    <property type="entry name" value="GGDEF"/>
    <property type="match status" value="1"/>
</dbReference>
<dbReference type="OrthoDB" id="1409500at2"/>
<evidence type="ECO:0000313" key="3">
    <source>
        <dbReference type="EMBL" id="PPK79337.1"/>
    </source>
</evidence>
<organism evidence="3 4">
    <name type="scientific">Lacrimispora xylanisolvens</name>
    <dbReference type="NCBI Taxonomy" id="384636"/>
    <lineage>
        <taxon>Bacteria</taxon>
        <taxon>Bacillati</taxon>
        <taxon>Bacillota</taxon>
        <taxon>Clostridia</taxon>
        <taxon>Lachnospirales</taxon>
        <taxon>Lachnospiraceae</taxon>
        <taxon>Lacrimispora</taxon>
    </lineage>
</organism>
<accession>A0A2S6HP63</accession>
<sequence>MLHEAMRSYYAPLLILLFFGVMVLVDKLFSQKIKRLFLLEIFLQLFLMAVTSLDQYFASLGDAGLAWRLRSITTCLNFVIGPCSPMIMVLIYDTGVTGKMSKLFYLPQVINAVLSVSSLWNGWIFSVNSNNLYKRGPLFPTSLTVGFFYLLILIVFSAKQQNKPNRRAEMTFLTAAFLGIGSAVGLELFFDLNFMIWNVSSVSVVLYYLLLTTQKILYDSMTGTYSRVAYEKQMEKLNYKHPCTIAMIDLNNLKQINDWNGHSTGDAAICSVTAAVLKHKFRHMKLYRYGGDEFVLVSSRICEEEMHRVLKAAQKDCGGMSELPVSFSYGISVHRRGEDIYKAITLADEMMYRNKAIIRDGENAELD</sequence>
<dbReference type="PROSITE" id="PS50887">
    <property type="entry name" value="GGDEF"/>
    <property type="match status" value="1"/>
</dbReference>
<dbReference type="CDD" id="cd01949">
    <property type="entry name" value="GGDEF"/>
    <property type="match status" value="1"/>
</dbReference>
<evidence type="ECO:0000259" key="2">
    <source>
        <dbReference type="PROSITE" id="PS50887"/>
    </source>
</evidence>
<dbReference type="PANTHER" id="PTHR45138:SF6">
    <property type="entry name" value="DIGUANYLATE CYCLASE DGCN"/>
    <property type="match status" value="1"/>
</dbReference>
<keyword evidence="1" id="KW-0812">Transmembrane</keyword>
<dbReference type="InterPro" id="IPR000160">
    <property type="entry name" value="GGDEF_dom"/>
</dbReference>
<dbReference type="Gene3D" id="3.30.70.270">
    <property type="match status" value="1"/>
</dbReference>
<protein>
    <submittedName>
        <fullName evidence="3">Diguanylate cyclase (GGDEF)-like protein</fullName>
    </submittedName>
</protein>
<dbReference type="EMBL" id="PTJA01000010">
    <property type="protein sequence ID" value="PPK79337.1"/>
    <property type="molecule type" value="Genomic_DNA"/>
</dbReference>
<dbReference type="InterPro" id="IPR043128">
    <property type="entry name" value="Rev_trsase/Diguanyl_cyclase"/>
</dbReference>
<dbReference type="AlphaFoldDB" id="A0A2S6HP63"/>
<proteinExistence type="predicted"/>
<dbReference type="Proteomes" id="UP000237749">
    <property type="component" value="Unassembled WGS sequence"/>
</dbReference>
<evidence type="ECO:0000256" key="1">
    <source>
        <dbReference type="SAM" id="Phobius"/>
    </source>
</evidence>
<keyword evidence="4" id="KW-1185">Reference proteome</keyword>
<dbReference type="RefSeq" id="WP_104438212.1">
    <property type="nucleotide sequence ID" value="NZ_PTJA01000010.1"/>
</dbReference>
<dbReference type="GO" id="GO:0043709">
    <property type="term" value="P:cell adhesion involved in single-species biofilm formation"/>
    <property type="evidence" value="ECO:0007669"/>
    <property type="project" value="TreeGrafter"/>
</dbReference>
<comment type="caution">
    <text evidence="3">The sequence shown here is derived from an EMBL/GenBank/DDBJ whole genome shotgun (WGS) entry which is preliminary data.</text>
</comment>
<dbReference type="PANTHER" id="PTHR45138">
    <property type="entry name" value="REGULATORY COMPONENTS OF SENSORY TRANSDUCTION SYSTEM"/>
    <property type="match status" value="1"/>
</dbReference>
<name>A0A2S6HP63_9FIRM</name>
<feature type="transmembrane region" description="Helical" evidence="1">
    <location>
        <begin position="170"/>
        <end position="189"/>
    </location>
</feature>
<gene>
    <name evidence="3" type="ORF">BXY41_11056</name>
</gene>
<dbReference type="Pfam" id="PF00990">
    <property type="entry name" value="GGDEF"/>
    <property type="match status" value="1"/>
</dbReference>
<dbReference type="GO" id="GO:1902201">
    <property type="term" value="P:negative regulation of bacterial-type flagellum-dependent cell motility"/>
    <property type="evidence" value="ECO:0007669"/>
    <property type="project" value="TreeGrafter"/>
</dbReference>
<feature type="transmembrane region" description="Helical" evidence="1">
    <location>
        <begin position="104"/>
        <end position="126"/>
    </location>
</feature>
<dbReference type="GO" id="GO:0052621">
    <property type="term" value="F:diguanylate cyclase activity"/>
    <property type="evidence" value="ECO:0007669"/>
    <property type="project" value="TreeGrafter"/>
</dbReference>
<keyword evidence="1" id="KW-1133">Transmembrane helix</keyword>
<keyword evidence="1" id="KW-0472">Membrane</keyword>
<feature type="domain" description="GGDEF" evidence="2">
    <location>
        <begin position="241"/>
        <end position="367"/>
    </location>
</feature>
<evidence type="ECO:0000313" key="4">
    <source>
        <dbReference type="Proteomes" id="UP000237749"/>
    </source>
</evidence>
<feature type="transmembrane region" description="Helical" evidence="1">
    <location>
        <begin position="195"/>
        <end position="211"/>
    </location>
</feature>
<reference evidence="3 4" key="1">
    <citation type="submission" date="2018-02" db="EMBL/GenBank/DDBJ databases">
        <title>Genomic Encyclopedia of Archaeal and Bacterial Type Strains, Phase II (KMG-II): from individual species to whole genera.</title>
        <authorList>
            <person name="Goeker M."/>
        </authorList>
    </citation>
    <scope>NUCLEOTIDE SEQUENCE [LARGE SCALE GENOMIC DNA]</scope>
    <source>
        <strain evidence="3 4">DSM 3808</strain>
    </source>
</reference>
<dbReference type="InterPro" id="IPR029787">
    <property type="entry name" value="Nucleotide_cyclase"/>
</dbReference>
<dbReference type="GO" id="GO:0005886">
    <property type="term" value="C:plasma membrane"/>
    <property type="evidence" value="ECO:0007669"/>
    <property type="project" value="TreeGrafter"/>
</dbReference>
<dbReference type="InterPro" id="IPR050469">
    <property type="entry name" value="Diguanylate_Cyclase"/>
</dbReference>
<feature type="transmembrane region" description="Helical" evidence="1">
    <location>
        <begin position="37"/>
        <end position="57"/>
    </location>
</feature>
<dbReference type="SUPFAM" id="SSF55073">
    <property type="entry name" value="Nucleotide cyclase"/>
    <property type="match status" value="1"/>
</dbReference>
<feature type="transmembrane region" description="Helical" evidence="1">
    <location>
        <begin position="6"/>
        <end position="25"/>
    </location>
</feature>
<feature type="transmembrane region" description="Helical" evidence="1">
    <location>
        <begin position="69"/>
        <end position="92"/>
    </location>
</feature>